<dbReference type="PROSITE" id="PS00383">
    <property type="entry name" value="TYR_PHOSPHATASE_1"/>
    <property type="match status" value="1"/>
</dbReference>
<dbReference type="SMART" id="SM00450">
    <property type="entry name" value="RHOD"/>
    <property type="match status" value="1"/>
</dbReference>
<dbReference type="EC" id="3.1.3.48" evidence="2"/>
<feature type="compositionally biased region" description="Polar residues" evidence="3">
    <location>
        <begin position="14"/>
        <end position="47"/>
    </location>
</feature>
<feature type="region of interest" description="Disordered" evidence="3">
    <location>
        <begin position="136"/>
        <end position="231"/>
    </location>
</feature>
<dbReference type="InterPro" id="IPR001763">
    <property type="entry name" value="Rhodanese-like_dom"/>
</dbReference>
<dbReference type="SMART" id="SM00194">
    <property type="entry name" value="PTPc"/>
    <property type="match status" value="1"/>
</dbReference>
<dbReference type="InterPro" id="IPR036873">
    <property type="entry name" value="Rhodanese-like_dom_sf"/>
</dbReference>
<feature type="region of interest" description="Disordered" evidence="3">
    <location>
        <begin position="659"/>
        <end position="687"/>
    </location>
</feature>
<dbReference type="InterPro" id="IPR016130">
    <property type="entry name" value="Tyr_Pase_AS"/>
</dbReference>
<feature type="domain" description="Tyrosine-protein phosphatase" evidence="4">
    <location>
        <begin position="551"/>
        <end position="873"/>
    </location>
</feature>
<feature type="compositionally biased region" description="Basic and acidic residues" evidence="3">
    <location>
        <begin position="659"/>
        <end position="672"/>
    </location>
</feature>
<dbReference type="GO" id="GO:0004725">
    <property type="term" value="F:protein tyrosine phosphatase activity"/>
    <property type="evidence" value="ECO:0007669"/>
    <property type="project" value="UniProtKB-EC"/>
</dbReference>
<dbReference type="PANTHER" id="PTHR19134">
    <property type="entry name" value="RECEPTOR-TYPE TYROSINE-PROTEIN PHOSPHATASE"/>
    <property type="match status" value="1"/>
</dbReference>
<gene>
    <name evidence="7" type="ORF">BJ878DRAFT_548873</name>
</gene>
<evidence type="ECO:0000259" key="5">
    <source>
        <dbReference type="PROSITE" id="PS50056"/>
    </source>
</evidence>
<sequence>MVTTKTTTTRPTPQRSAHSHSYAQCSRSAITKTSTTPMQSPSATSRVAASVGQPHHPNAIPSLHSPLAGSARTSSPNYFGLQVDPVADPRDSAVGPNGNWSPQTSSIHSFGAASPIHLPIDSNPDFEAFRRQTESNHGFSLGHGNLSHFASTPGIPSPQIDSGRQRNTNGKYSSRKTSPKHAAEQAGADSGLDTAYHSASNRVSNDSPSRGSFFDVPRQESPANYSASPASVQRNVLSHLDDRHPRLSLPHNRADPPSPGRTAPRTSHGRAETLPSTFEGGPAMMSTSQLKEMLDNLKGTHMLLLDLRVSTQYSISRIKNALNLCIPTTLLKRPSYDLQKLEATFSDDDEKAIFAQWKESKCIVVYDAYSSDKKDAVSAINTLKKFSAQGWEGQCCILKGGFTQFSKDYPKYVNNHSTHQMQSSKANLSLGTKKTESTAVAGGCQMPATKNAANPFFSNIRQNQDLIGGVGQQSVQLPDEIKEKSQECLPKWLHDAALKEDEGKVVAGKYLQIELSEQTRMHKALSSGVVYGTPGAKSQDVQIAGIEKGGKNRYNNIWPFEHSRVKLQGRPEGTCDYVNASHIKASRSNKRYIASQGPLPATFEDFWSVVWDQDIRVIVMLTAEQEGGQLKAHPYWSSHDYSFLRLKALKEMKVFLDPGKHRSPIDRRDSGQRRRANTSAETVPPQVSTEEPQYVIVRKFTLAHSSQPFSPLREITQIHYSSWPDFGAPASPGQLLNLVELSNQMQRAASSSTASPRSMEPENDQGVRPMLVHCSAGCGRTGTFCTIDSVIDMLKRQRKDIKSGVTPMDVETSAGGDYIGKGKAPKAGIDGDWIFDQDIDLIERTVEDFRLQRLSMVQSLKQYVLCYETIAEWIARDVIPQSRHGRSDSDGILLRST</sequence>
<dbReference type="FunFam" id="3.40.250.10:FF:000051">
    <property type="entry name" value="Protein tyrosine phosphatase (Pyp1), putative"/>
    <property type="match status" value="1"/>
</dbReference>
<feature type="region of interest" description="Disordered" evidence="3">
    <location>
        <begin position="243"/>
        <end position="282"/>
    </location>
</feature>
<dbReference type="Pfam" id="PF00581">
    <property type="entry name" value="Rhodanese"/>
    <property type="match status" value="1"/>
</dbReference>
<feature type="compositionally biased region" description="Polar residues" evidence="3">
    <location>
        <begin position="98"/>
        <end position="108"/>
    </location>
</feature>
<dbReference type="PROSITE" id="PS50055">
    <property type="entry name" value="TYR_PHOSPHATASE_PTP"/>
    <property type="match status" value="1"/>
</dbReference>
<dbReference type="SUPFAM" id="SSF52821">
    <property type="entry name" value="Rhodanese/Cell cycle control phosphatase"/>
    <property type="match status" value="1"/>
</dbReference>
<organism evidence="7 8">
    <name type="scientific">Calycina marina</name>
    <dbReference type="NCBI Taxonomy" id="1763456"/>
    <lineage>
        <taxon>Eukaryota</taxon>
        <taxon>Fungi</taxon>
        <taxon>Dikarya</taxon>
        <taxon>Ascomycota</taxon>
        <taxon>Pezizomycotina</taxon>
        <taxon>Leotiomycetes</taxon>
        <taxon>Helotiales</taxon>
        <taxon>Pezizellaceae</taxon>
        <taxon>Calycina</taxon>
    </lineage>
</organism>
<comment type="similarity">
    <text evidence="1">Belongs to the protein-tyrosine phosphatase family. Non-receptor class subfamily.</text>
</comment>
<evidence type="ECO:0000313" key="7">
    <source>
        <dbReference type="EMBL" id="KAG9245124.1"/>
    </source>
</evidence>
<feature type="compositionally biased region" description="Polar residues" evidence="3">
    <location>
        <begin position="677"/>
        <end position="687"/>
    </location>
</feature>
<dbReference type="OrthoDB" id="6058203at2759"/>
<dbReference type="CDD" id="cd18533">
    <property type="entry name" value="PTP_fungal"/>
    <property type="match status" value="1"/>
</dbReference>
<evidence type="ECO:0000256" key="1">
    <source>
        <dbReference type="ARBA" id="ARBA00009649"/>
    </source>
</evidence>
<feature type="domain" description="Rhodanese" evidence="6">
    <location>
        <begin position="303"/>
        <end position="414"/>
    </location>
</feature>
<dbReference type="Pfam" id="PF00102">
    <property type="entry name" value="Y_phosphatase"/>
    <property type="match status" value="2"/>
</dbReference>
<evidence type="ECO:0000256" key="3">
    <source>
        <dbReference type="SAM" id="MobiDB-lite"/>
    </source>
</evidence>
<keyword evidence="8" id="KW-1185">Reference proteome</keyword>
<dbReference type="InterPro" id="IPR003595">
    <property type="entry name" value="Tyr_Pase_cat"/>
</dbReference>
<dbReference type="SMART" id="SM00404">
    <property type="entry name" value="PTPc_motif"/>
    <property type="match status" value="1"/>
</dbReference>
<accession>A0A9P7Z4B0</accession>
<evidence type="ECO:0000259" key="6">
    <source>
        <dbReference type="PROSITE" id="PS50206"/>
    </source>
</evidence>
<comment type="caution">
    <text evidence="7">The sequence shown here is derived from an EMBL/GenBank/DDBJ whole genome shotgun (WGS) entry which is preliminary data.</text>
</comment>
<feature type="region of interest" description="Disordered" evidence="3">
    <location>
        <begin position="746"/>
        <end position="765"/>
    </location>
</feature>
<feature type="domain" description="Tyrosine specific protein phosphatases" evidence="5">
    <location>
        <begin position="736"/>
        <end position="864"/>
    </location>
</feature>
<evidence type="ECO:0000259" key="4">
    <source>
        <dbReference type="PROSITE" id="PS50055"/>
    </source>
</evidence>
<reference evidence="7" key="1">
    <citation type="journal article" date="2021" name="IMA Fungus">
        <title>Genomic characterization of three marine fungi, including Emericellopsis atlantica sp. nov. with signatures of a generalist lifestyle and marine biomass degradation.</title>
        <authorList>
            <person name="Hagestad O.C."/>
            <person name="Hou L."/>
            <person name="Andersen J.H."/>
            <person name="Hansen E.H."/>
            <person name="Altermark B."/>
            <person name="Li C."/>
            <person name="Kuhnert E."/>
            <person name="Cox R.J."/>
            <person name="Crous P.W."/>
            <person name="Spatafora J.W."/>
            <person name="Lail K."/>
            <person name="Amirebrahimi M."/>
            <person name="Lipzen A."/>
            <person name="Pangilinan J."/>
            <person name="Andreopoulos W."/>
            <person name="Hayes R.D."/>
            <person name="Ng V."/>
            <person name="Grigoriev I.V."/>
            <person name="Jackson S.A."/>
            <person name="Sutton T.D.S."/>
            <person name="Dobson A.D.W."/>
            <person name="Rama T."/>
        </authorList>
    </citation>
    <scope>NUCLEOTIDE SEQUENCE</scope>
    <source>
        <strain evidence="7">TRa3180A</strain>
    </source>
</reference>
<feature type="region of interest" description="Disordered" evidence="3">
    <location>
        <begin position="1"/>
        <end position="108"/>
    </location>
</feature>
<dbReference type="Proteomes" id="UP000887226">
    <property type="component" value="Unassembled WGS sequence"/>
</dbReference>
<dbReference type="PRINTS" id="PR00700">
    <property type="entry name" value="PRTYPHPHTASE"/>
</dbReference>
<dbReference type="Gene3D" id="3.90.190.10">
    <property type="entry name" value="Protein tyrosine phosphatase superfamily"/>
    <property type="match status" value="1"/>
</dbReference>
<feature type="compositionally biased region" description="Polar residues" evidence="3">
    <location>
        <begin position="159"/>
        <end position="172"/>
    </location>
</feature>
<proteinExistence type="inferred from homology"/>
<dbReference type="PROSITE" id="PS50056">
    <property type="entry name" value="TYR_PHOSPHATASE_2"/>
    <property type="match status" value="1"/>
</dbReference>
<dbReference type="PANTHER" id="PTHR19134:SF561">
    <property type="entry name" value="PROTEIN TYROSINE PHOSPHATASE 36E, ISOFORM A"/>
    <property type="match status" value="1"/>
</dbReference>
<feature type="compositionally biased region" description="Polar residues" evidence="3">
    <location>
        <begin position="221"/>
        <end position="231"/>
    </location>
</feature>
<dbReference type="InterPro" id="IPR000242">
    <property type="entry name" value="PTP_cat"/>
</dbReference>
<dbReference type="AlphaFoldDB" id="A0A9P7Z4B0"/>
<dbReference type="InterPro" id="IPR029021">
    <property type="entry name" value="Prot-tyrosine_phosphatase-like"/>
</dbReference>
<dbReference type="CDD" id="cd01446">
    <property type="entry name" value="DSP_MapKP"/>
    <property type="match status" value="1"/>
</dbReference>
<feature type="compositionally biased region" description="Polar residues" evidence="3">
    <location>
        <begin position="197"/>
        <end position="210"/>
    </location>
</feature>
<protein>
    <recommendedName>
        <fullName evidence="2">protein-tyrosine-phosphatase</fullName>
        <ecNumber evidence="2">3.1.3.48</ecNumber>
    </recommendedName>
</protein>
<dbReference type="InterPro" id="IPR050348">
    <property type="entry name" value="Protein-Tyr_Phosphatase"/>
</dbReference>
<name>A0A9P7Z4B0_9HELO</name>
<dbReference type="SUPFAM" id="SSF52799">
    <property type="entry name" value="(Phosphotyrosine protein) phosphatases II"/>
    <property type="match status" value="1"/>
</dbReference>
<evidence type="ECO:0000313" key="8">
    <source>
        <dbReference type="Proteomes" id="UP000887226"/>
    </source>
</evidence>
<evidence type="ECO:0000256" key="2">
    <source>
        <dbReference type="ARBA" id="ARBA00013064"/>
    </source>
</evidence>
<dbReference type="InterPro" id="IPR000387">
    <property type="entry name" value="Tyr_Pase_dom"/>
</dbReference>
<dbReference type="Gene3D" id="3.40.250.10">
    <property type="entry name" value="Rhodanese-like domain"/>
    <property type="match status" value="1"/>
</dbReference>
<dbReference type="EMBL" id="MU253864">
    <property type="protein sequence ID" value="KAG9245124.1"/>
    <property type="molecule type" value="Genomic_DNA"/>
</dbReference>
<feature type="compositionally biased region" description="Low complexity" evidence="3">
    <location>
        <begin position="1"/>
        <end position="13"/>
    </location>
</feature>
<dbReference type="PROSITE" id="PS50206">
    <property type="entry name" value="RHODANESE_3"/>
    <property type="match status" value="1"/>
</dbReference>